<dbReference type="RefSeq" id="WP_188662770.1">
    <property type="nucleotide sequence ID" value="NZ_BMKC01000001.1"/>
</dbReference>
<evidence type="ECO:0000313" key="2">
    <source>
        <dbReference type="EMBL" id="GGA77980.1"/>
    </source>
</evidence>
<feature type="domain" description="YhdP central" evidence="1">
    <location>
        <begin position="15"/>
        <end position="1288"/>
    </location>
</feature>
<dbReference type="Pfam" id="PF13116">
    <property type="entry name" value="YhdP"/>
    <property type="match status" value="1"/>
</dbReference>
<comment type="caution">
    <text evidence="2">The sequence shown here is derived from an EMBL/GenBank/DDBJ whole genome shotgun (WGS) entry which is preliminary data.</text>
</comment>
<evidence type="ECO:0000313" key="3">
    <source>
        <dbReference type="Proteomes" id="UP000623419"/>
    </source>
</evidence>
<name>A0ABQ1HII2_9GAMM</name>
<keyword evidence="3" id="KW-1185">Reference proteome</keyword>
<dbReference type="EMBL" id="BMKC01000001">
    <property type="protein sequence ID" value="GGA77980.1"/>
    <property type="molecule type" value="Genomic_DNA"/>
</dbReference>
<accession>A0ABQ1HII2</accession>
<protein>
    <submittedName>
        <fullName evidence="2">DUF3971 domain-containing protein</fullName>
    </submittedName>
</protein>
<organism evidence="2 3">
    <name type="scientific">Arenimonas soli</name>
    <dbReference type="NCBI Taxonomy" id="2269504"/>
    <lineage>
        <taxon>Bacteria</taxon>
        <taxon>Pseudomonadati</taxon>
        <taxon>Pseudomonadota</taxon>
        <taxon>Gammaproteobacteria</taxon>
        <taxon>Lysobacterales</taxon>
        <taxon>Lysobacteraceae</taxon>
        <taxon>Arenimonas</taxon>
    </lineage>
</organism>
<gene>
    <name evidence="2" type="ORF">GCM10011521_15420</name>
</gene>
<dbReference type="InterPro" id="IPR011836">
    <property type="entry name" value="YhdP"/>
</dbReference>
<reference evidence="3" key="1">
    <citation type="journal article" date="2019" name="Int. J. Syst. Evol. Microbiol.">
        <title>The Global Catalogue of Microorganisms (GCM) 10K type strain sequencing project: providing services to taxonomists for standard genome sequencing and annotation.</title>
        <authorList>
            <consortium name="The Broad Institute Genomics Platform"/>
            <consortium name="The Broad Institute Genome Sequencing Center for Infectious Disease"/>
            <person name="Wu L."/>
            <person name="Ma J."/>
        </authorList>
    </citation>
    <scope>NUCLEOTIDE SEQUENCE [LARGE SCALE GENOMIC DNA]</scope>
    <source>
        <strain evidence="3">CGMCC 1.15905</strain>
    </source>
</reference>
<evidence type="ECO:0000259" key="1">
    <source>
        <dbReference type="Pfam" id="PF13116"/>
    </source>
</evidence>
<sequence length="1305" mass="139812">MTSPLRRRFRHARRVLGYGFLVLLILLATGVGALNQLLPLVERHPDKVAHWLSERLGEPVAFESARGEWTRQGPRFTLGGLRIGEGERQLEVGQAELLVAVYSGLLPGEPLTALKVRDLSLVLEQGEDRRWRLAGLPFEPKPGVDPLDTLEALGELQVERARLQVRSPVLRAPLEMARVDLRLRVDGDTVVAGLRAWADPATPPLSAVADLRRDDWSGQLWAGGDQLVLQAWSAQMADTGVVLAGTGKLDLWARIDNRRVMDVRSRAEFSPLAIGARQPWLPGADGRLASPPVAYESASLLARWQAGDDGAWQLHAPRLRLSDPGRTEPRRLDGLWLAGGERFALLAPSLDLVPVRQWASLSARVPDGLRQWLHRAAPEGQLRQVRLQGREGDWQASAALDGIAWNPNDGRPGLQALAGHVAMDQDGGVLQLSPGPASFQWPERFREPLDFRLEGLLGWWRDGGGWTLGASRLSIRGPDYGTRLRAELAFQGDGSKPRIDLAAVVDTSPVGAAGRFWVQGKMPEKTIDWLDRALLEGEVRDGRISLAGDLDDWPFRDGEGRFDARARLAGARVHFSDDWPDAEDMDIDVGFDGAGMTLDGQAAIAGNPVDRLVGGIPEFRDPRLLLDVSSATRGETLQSLMLASPLAERYGDHLRETSVSGLARVALLLDLPLVARLEGRRIEGHLDLAQARLADPRWDIVFTDVSGRTRFGAGGFYTEDLQVLFDGEPGVFNLAVGNDTDDPALAARARLLGEFPVKDLLARHPPLAWLDPHVDGRGFWDIRVDVPVTPDGQPAPPSRLRVESDLAGVRLDLPAPLAKAADLGLPMRLDVPLPVSKGEVQLRLGSLARLRGRIDEQGRLTGALRLGEDGPLDLPDSGLVVVGQSATLDAAGWIGFAGSGRDPDAGPGEGGGTVLRTVDLRVDQLDLMGSRFADTHVRLARGEDRTRVTLDGPEIAGNIVVPFAEGAAVEGRLERLYWPEKTLVQADGAGAAAADPVAAEAGVAAVVGAAVPETAAAGEGQDPATLPPLDFQVRDLRMGTLVLGEATLRANPVPAGLHIDTFSTRSQGYQLDASGDWLRDADGGTRSDFDVRFSARALGDLLGAFGLEGMVEEGPTTGLLDGGWAGSPGEFSLAAFEGLLKVEVGEGALLEVEPGGGGRVLGLISLAEIPRRLTLDFKDFFNKGFGFNSMAGEFVFADGVARTDLLQINGPAAEIRVSGSTNLRSQQYDQRIEVLPKAGGVLPAIGAIAGGPVGAAVGAVAQAVLQKPLKEAARTVYHVTGDWADPVVEVVEKGPPATPPTPRQP</sequence>
<dbReference type="PANTHER" id="PTHR38690:SF1">
    <property type="entry name" value="PROTEASE"/>
    <property type="match status" value="1"/>
</dbReference>
<dbReference type="Proteomes" id="UP000623419">
    <property type="component" value="Unassembled WGS sequence"/>
</dbReference>
<proteinExistence type="predicted"/>
<dbReference type="PANTHER" id="PTHR38690">
    <property type="entry name" value="PROTEASE-RELATED"/>
    <property type="match status" value="1"/>
</dbReference>
<dbReference type="InterPro" id="IPR025263">
    <property type="entry name" value="YhdP_central"/>
</dbReference>
<dbReference type="NCBIfam" id="TIGR02099">
    <property type="entry name" value="YhdP family protein"/>
    <property type="match status" value="1"/>
</dbReference>